<dbReference type="Pfam" id="PF11748">
    <property type="entry name" value="DUF3306"/>
    <property type="match status" value="1"/>
</dbReference>
<gene>
    <name evidence="2" type="ORF">SAMN04488045_2914</name>
</gene>
<dbReference type="Proteomes" id="UP000236752">
    <property type="component" value="Unassembled WGS sequence"/>
</dbReference>
<evidence type="ECO:0008006" key="4">
    <source>
        <dbReference type="Google" id="ProtNLM"/>
    </source>
</evidence>
<evidence type="ECO:0000256" key="1">
    <source>
        <dbReference type="SAM" id="MobiDB-lite"/>
    </source>
</evidence>
<sequence length="217" mass="24101">MASDFWSRRKAKVAEEQAVEVKAAHEAVIAEQHKALEEKTDAEICEEFGLPDPDSLQPGDDIVAFMRDQIPERIKRRAMRALWRSNPVLACLDGLNDYDDDYTNLVTDMPGVPTSYQVGKGLTAHVEELQRQKELAEGGHTESATISEADEIALTDTDDQDSTTVADDAGIQQEIHPEGQDTTKVVVAGSETDIQSDNELPDSVRPRRMQFVFDEDT</sequence>
<name>A0A1H6A8C6_9RHOB</name>
<dbReference type="RefSeq" id="WP_234994781.1">
    <property type="nucleotide sequence ID" value="NZ_FNUZ01000004.1"/>
</dbReference>
<protein>
    <recommendedName>
        <fullName evidence="4">DUF3306 domain-containing protein</fullName>
    </recommendedName>
</protein>
<accession>A0A1H6A8C6</accession>
<reference evidence="2 3" key="1">
    <citation type="submission" date="2016-10" db="EMBL/GenBank/DDBJ databases">
        <authorList>
            <person name="de Groot N.N."/>
        </authorList>
    </citation>
    <scope>NUCLEOTIDE SEQUENCE [LARGE SCALE GENOMIC DNA]</scope>
    <source>
        <strain evidence="2 3">DSM 26915</strain>
    </source>
</reference>
<keyword evidence="3" id="KW-1185">Reference proteome</keyword>
<dbReference type="AlphaFoldDB" id="A0A1H6A8C6"/>
<feature type="compositionally biased region" description="Acidic residues" evidence="1">
    <location>
        <begin position="148"/>
        <end position="161"/>
    </location>
</feature>
<evidence type="ECO:0000313" key="3">
    <source>
        <dbReference type="Proteomes" id="UP000236752"/>
    </source>
</evidence>
<organism evidence="2 3">
    <name type="scientific">Thalassococcus halodurans</name>
    <dbReference type="NCBI Taxonomy" id="373675"/>
    <lineage>
        <taxon>Bacteria</taxon>
        <taxon>Pseudomonadati</taxon>
        <taxon>Pseudomonadota</taxon>
        <taxon>Alphaproteobacteria</taxon>
        <taxon>Rhodobacterales</taxon>
        <taxon>Roseobacteraceae</taxon>
        <taxon>Thalassococcus</taxon>
    </lineage>
</organism>
<evidence type="ECO:0000313" key="2">
    <source>
        <dbReference type="EMBL" id="SEG44999.1"/>
    </source>
</evidence>
<feature type="region of interest" description="Disordered" evidence="1">
    <location>
        <begin position="135"/>
        <end position="164"/>
    </location>
</feature>
<dbReference type="InterPro" id="IPR021735">
    <property type="entry name" value="DUF3306"/>
</dbReference>
<proteinExistence type="predicted"/>
<dbReference type="EMBL" id="FNUZ01000004">
    <property type="protein sequence ID" value="SEG44999.1"/>
    <property type="molecule type" value="Genomic_DNA"/>
</dbReference>